<keyword evidence="1" id="KW-1133">Transmembrane helix</keyword>
<sequence length="258" mass="29474">MKNFFYYFVTPFLIIILMFGHYAYYEFYYDAAAESNGEAADAHEGETLEDKKPVESEAVQEVGGFIGNHKDASPIKITFFGSDSIANRHHPDQSWPALVTDQLSSLLPDGHLEETIIEIGRMHSLDFYHDGTTIQQIIDSEPDILLYEPLLLNDIGHVRPIDSIDILGLTLDRLSRELPHTDIIIVPANPLYNSAFYLNQMEDLGAFVRENNLHYADHWESWPAYTDESLNNFLENGRPNSQGHAIWADFIVDYLIHE</sequence>
<dbReference type="InterPro" id="IPR036514">
    <property type="entry name" value="SGNH_hydro_sf"/>
</dbReference>
<evidence type="ECO:0000256" key="1">
    <source>
        <dbReference type="SAM" id="Phobius"/>
    </source>
</evidence>
<evidence type="ECO:0000313" key="2">
    <source>
        <dbReference type="EMBL" id="MFC0559235.1"/>
    </source>
</evidence>
<organism evidence="2 3">
    <name type="scientific">Halalkalibacter alkalisediminis</name>
    <dbReference type="NCBI Taxonomy" id="935616"/>
    <lineage>
        <taxon>Bacteria</taxon>
        <taxon>Bacillati</taxon>
        <taxon>Bacillota</taxon>
        <taxon>Bacilli</taxon>
        <taxon>Bacillales</taxon>
        <taxon>Bacillaceae</taxon>
        <taxon>Halalkalibacter</taxon>
    </lineage>
</organism>
<accession>A0ABV6NEQ7</accession>
<dbReference type="CDD" id="cd00229">
    <property type="entry name" value="SGNH_hydrolase"/>
    <property type="match status" value="1"/>
</dbReference>
<feature type="transmembrane region" description="Helical" evidence="1">
    <location>
        <begin position="6"/>
        <end position="25"/>
    </location>
</feature>
<name>A0ABV6NEQ7_9BACI</name>
<dbReference type="Gene3D" id="3.40.50.1110">
    <property type="entry name" value="SGNH hydrolase"/>
    <property type="match status" value="1"/>
</dbReference>
<keyword evidence="3" id="KW-1185">Reference proteome</keyword>
<proteinExistence type="predicted"/>
<dbReference type="GO" id="GO:0016787">
    <property type="term" value="F:hydrolase activity"/>
    <property type="evidence" value="ECO:0007669"/>
    <property type="project" value="UniProtKB-KW"/>
</dbReference>
<keyword evidence="1" id="KW-0472">Membrane</keyword>
<dbReference type="Proteomes" id="UP001589833">
    <property type="component" value="Unassembled WGS sequence"/>
</dbReference>
<dbReference type="EMBL" id="JBHLTR010000013">
    <property type="protein sequence ID" value="MFC0559235.1"/>
    <property type="molecule type" value="Genomic_DNA"/>
</dbReference>
<protein>
    <submittedName>
        <fullName evidence="2">SGNH/GDSL hydrolase family protein</fullName>
    </submittedName>
</protein>
<dbReference type="RefSeq" id="WP_273842039.1">
    <property type="nucleotide sequence ID" value="NZ_JAQQWT010000004.1"/>
</dbReference>
<evidence type="ECO:0000313" key="3">
    <source>
        <dbReference type="Proteomes" id="UP001589833"/>
    </source>
</evidence>
<keyword evidence="1" id="KW-0812">Transmembrane</keyword>
<gene>
    <name evidence="2" type="ORF">ACFFH4_09270</name>
</gene>
<comment type="caution">
    <text evidence="2">The sequence shown here is derived from an EMBL/GenBank/DDBJ whole genome shotgun (WGS) entry which is preliminary data.</text>
</comment>
<keyword evidence="2" id="KW-0378">Hydrolase</keyword>
<dbReference type="SUPFAM" id="SSF52266">
    <property type="entry name" value="SGNH hydrolase"/>
    <property type="match status" value="1"/>
</dbReference>
<reference evidence="2 3" key="1">
    <citation type="submission" date="2024-09" db="EMBL/GenBank/DDBJ databases">
        <authorList>
            <person name="Sun Q."/>
            <person name="Mori K."/>
        </authorList>
    </citation>
    <scope>NUCLEOTIDE SEQUENCE [LARGE SCALE GENOMIC DNA]</scope>
    <source>
        <strain evidence="2 3">NCAIM B.02301</strain>
    </source>
</reference>